<dbReference type="AlphaFoldDB" id="A0A375I784"/>
<proteinExistence type="predicted"/>
<name>A0A375I784_9ACTN</name>
<organism evidence="1 2">
    <name type="scientific">Propionibacterium ruminifibrarum</name>
    <dbReference type="NCBI Taxonomy" id="1962131"/>
    <lineage>
        <taxon>Bacteria</taxon>
        <taxon>Bacillati</taxon>
        <taxon>Actinomycetota</taxon>
        <taxon>Actinomycetes</taxon>
        <taxon>Propionibacteriales</taxon>
        <taxon>Propionibacteriaceae</taxon>
        <taxon>Propionibacterium</taxon>
    </lineage>
</organism>
<reference evidence="2" key="1">
    <citation type="submission" date="2018-02" db="EMBL/GenBank/DDBJ databases">
        <authorList>
            <person name="Hornung B."/>
        </authorList>
    </citation>
    <scope>NUCLEOTIDE SEQUENCE [LARGE SCALE GENOMIC DNA]</scope>
</reference>
<evidence type="ECO:0000313" key="1">
    <source>
        <dbReference type="EMBL" id="SPF69391.1"/>
    </source>
</evidence>
<gene>
    <name evidence="1" type="ORF">PROPJV5_2343</name>
</gene>
<sequence length="260" mass="27326">MAGTAVNLVAVSDSVIECLRLVSLLNAMGVGALDAPQAEHVLRMTEAGEPDRPHHVADPESVLGLDTDGAVPVRLALARISDRMRGALWMLVLARPGDLGGLRGPAAVNEQALACGAAVIRHDGGAVWFPHPVGPAMQWQLARAERPLPPPTPSEAATALNEQILESARELASLDVVAGSRPADAASVVLGQAYPARNQQLLDKAMLWREACAAGLDAGDALLHSHAQQIRFTHLRRLDALCCEAISAAASWPDMSPARA</sequence>
<accession>A0A375I784</accession>
<dbReference type="EMBL" id="OMOH01000012">
    <property type="protein sequence ID" value="SPF69391.1"/>
    <property type="molecule type" value="Genomic_DNA"/>
</dbReference>
<dbReference type="Proteomes" id="UP000265962">
    <property type="component" value="Unassembled WGS sequence"/>
</dbReference>
<evidence type="ECO:0000313" key="2">
    <source>
        <dbReference type="Proteomes" id="UP000265962"/>
    </source>
</evidence>
<protein>
    <submittedName>
        <fullName evidence="1">Uncharacterized protein</fullName>
    </submittedName>
</protein>
<keyword evidence="2" id="KW-1185">Reference proteome</keyword>